<proteinExistence type="inferred from homology"/>
<comment type="caution">
    <text evidence="6">The sequence shown here is derived from an EMBL/GenBank/DDBJ whole genome shotgun (WGS) entry which is preliminary data.</text>
</comment>
<dbReference type="PROSITE" id="PS00122">
    <property type="entry name" value="CARBOXYLESTERASE_B_1"/>
    <property type="match status" value="1"/>
</dbReference>
<comment type="similarity">
    <text evidence="1 3">Belongs to the type-B carboxylesterase/lipase family.</text>
</comment>
<dbReference type="Pfam" id="PF00135">
    <property type="entry name" value="COesterase"/>
    <property type="match status" value="1"/>
</dbReference>
<accession>A0ABR3EWT7</accession>
<evidence type="ECO:0000313" key="6">
    <source>
        <dbReference type="EMBL" id="KAL0567354.1"/>
    </source>
</evidence>
<feature type="compositionally biased region" description="Polar residues" evidence="4">
    <location>
        <begin position="140"/>
        <end position="153"/>
    </location>
</feature>
<gene>
    <name evidence="6" type="ORF">V5O48_014639</name>
</gene>
<evidence type="ECO:0000256" key="1">
    <source>
        <dbReference type="ARBA" id="ARBA00005964"/>
    </source>
</evidence>
<dbReference type="EMBL" id="JBAHYK010001607">
    <property type="protein sequence ID" value="KAL0567354.1"/>
    <property type="molecule type" value="Genomic_DNA"/>
</dbReference>
<dbReference type="InterPro" id="IPR002018">
    <property type="entry name" value="CarbesteraseB"/>
</dbReference>
<evidence type="ECO:0000256" key="3">
    <source>
        <dbReference type="RuleBase" id="RU361235"/>
    </source>
</evidence>
<name>A0ABR3EWT7_9AGAR</name>
<keyword evidence="2 3" id="KW-0378">Hydrolase</keyword>
<feature type="compositionally biased region" description="Polar residues" evidence="4">
    <location>
        <begin position="120"/>
        <end position="133"/>
    </location>
</feature>
<dbReference type="Proteomes" id="UP001465976">
    <property type="component" value="Unassembled WGS sequence"/>
</dbReference>
<dbReference type="InterPro" id="IPR029058">
    <property type="entry name" value="AB_hydrolase_fold"/>
</dbReference>
<organism evidence="6 7">
    <name type="scientific">Marasmius crinis-equi</name>
    <dbReference type="NCBI Taxonomy" id="585013"/>
    <lineage>
        <taxon>Eukaryota</taxon>
        <taxon>Fungi</taxon>
        <taxon>Dikarya</taxon>
        <taxon>Basidiomycota</taxon>
        <taxon>Agaricomycotina</taxon>
        <taxon>Agaricomycetes</taxon>
        <taxon>Agaricomycetidae</taxon>
        <taxon>Agaricales</taxon>
        <taxon>Marasmiineae</taxon>
        <taxon>Marasmiaceae</taxon>
        <taxon>Marasmius</taxon>
    </lineage>
</organism>
<protein>
    <recommendedName>
        <fullName evidence="3">Carboxylic ester hydrolase</fullName>
        <ecNumber evidence="3">3.1.1.-</ecNumber>
    </recommendedName>
</protein>
<dbReference type="InterPro" id="IPR019826">
    <property type="entry name" value="Carboxylesterase_B_AS"/>
</dbReference>
<keyword evidence="7" id="KW-1185">Reference proteome</keyword>
<dbReference type="Gene3D" id="3.40.50.1820">
    <property type="entry name" value="alpha/beta hydrolase"/>
    <property type="match status" value="1"/>
</dbReference>
<feature type="domain" description="Carboxylesterase type B" evidence="5">
    <location>
        <begin position="89"/>
        <end position="547"/>
    </location>
</feature>
<dbReference type="PANTHER" id="PTHR11559">
    <property type="entry name" value="CARBOXYLESTERASE"/>
    <property type="match status" value="1"/>
</dbReference>
<feature type="region of interest" description="Disordered" evidence="4">
    <location>
        <begin position="115"/>
        <end position="160"/>
    </location>
</feature>
<evidence type="ECO:0000313" key="7">
    <source>
        <dbReference type="Proteomes" id="UP001465976"/>
    </source>
</evidence>
<dbReference type="SUPFAM" id="SSF53474">
    <property type="entry name" value="alpha/beta-Hydrolases"/>
    <property type="match status" value="1"/>
</dbReference>
<dbReference type="InterPro" id="IPR050309">
    <property type="entry name" value="Type-B_Carboxylest/Lipase"/>
</dbReference>
<reference evidence="6 7" key="1">
    <citation type="submission" date="2024-02" db="EMBL/GenBank/DDBJ databases">
        <title>A draft genome for the cacao thread blight pathogen Marasmius crinis-equi.</title>
        <authorList>
            <person name="Cohen S.P."/>
            <person name="Baruah I.K."/>
            <person name="Amoako-Attah I."/>
            <person name="Bukari Y."/>
            <person name="Meinhardt L.W."/>
            <person name="Bailey B.A."/>
        </authorList>
    </citation>
    <scope>NUCLEOTIDE SEQUENCE [LARGE SCALE GENOMIC DNA]</scope>
    <source>
        <strain evidence="6 7">GH-76</strain>
    </source>
</reference>
<sequence length="580" mass="63021">MSSPTLRSAMRRHFGVDLREILSQVIGTPSKVPETQKCLTNFHDSTSHKIIMVSMILKLLLLTTAGAAFSVSPRQTTAPIIDLGYAQYQGVFDPNTNVTNFRGVRYAAAPTGDLRWRAPQTPSSVSGVQQATTDPAPCPQASNGVSPTNPNENSLEKRQAPTESEDCLFLNVAFPGSDIPAQGLPTVVWIHGGGYIRGNATQFQASDLVREANNGVVVVVIQYRLGLFGFLSGNEVKKNGVLNAGLLDQNFALRWVHDHISKFGGDPTKVTIWGQSAGAGSVLQHVIAEDGQTSPQLFRGAIASSTFLPSQYDFNDTIPETLFNEVVSQTNCSLSTDTLRCLRAASSSVLQAANMNINLAGFFGTFVFVPVIDGTFITRRATEALSQGNLNGQALMAMANTNEGVNYVNQSAPANVTSFAGLLFPKFGPEQEATVTQLYSEQGTQLDQENRVVAEVIFICPTYFIANAFGNRSFKGQFAVPPALHGDDVNYYFPTGRTPSFNNTDFQKALSESYLAFVISLDPNAKFDSNITPEWNKFSDGQSEMLFNKTSANAPDVRVITTDQALLERCRCVRPNSRDY</sequence>
<dbReference type="EC" id="3.1.1.-" evidence="3"/>
<evidence type="ECO:0000259" key="5">
    <source>
        <dbReference type="Pfam" id="PF00135"/>
    </source>
</evidence>
<evidence type="ECO:0000256" key="4">
    <source>
        <dbReference type="SAM" id="MobiDB-lite"/>
    </source>
</evidence>
<evidence type="ECO:0000256" key="2">
    <source>
        <dbReference type="ARBA" id="ARBA00022801"/>
    </source>
</evidence>